<dbReference type="InterPro" id="IPR002172">
    <property type="entry name" value="LDrepeatLR_classA_rpt"/>
</dbReference>
<dbReference type="PANTHER" id="PTHR22722">
    <property type="entry name" value="LOW-DENSITY LIPOPROTEIN RECEPTOR-RELATED PROTEIN 2-RELATED"/>
    <property type="match status" value="1"/>
</dbReference>
<keyword evidence="6 9" id="KW-1015">Disulfide bond</keyword>
<evidence type="ECO:0000313" key="11">
    <source>
        <dbReference type="Proteomes" id="UP000242188"/>
    </source>
</evidence>
<dbReference type="SUPFAM" id="SSF56436">
    <property type="entry name" value="C-type lectin-like"/>
    <property type="match status" value="1"/>
</dbReference>
<dbReference type="OrthoDB" id="6041366at2759"/>
<name>A0A210QKI5_MIZYE</name>
<dbReference type="SMART" id="SM00192">
    <property type="entry name" value="LDLa"/>
    <property type="match status" value="2"/>
</dbReference>
<proteinExistence type="predicted"/>
<evidence type="ECO:0000256" key="8">
    <source>
        <dbReference type="ARBA" id="ARBA00023180"/>
    </source>
</evidence>
<keyword evidence="8" id="KW-0325">Glycoprotein</keyword>
<dbReference type="InterPro" id="IPR023415">
    <property type="entry name" value="LDLR_class-A_CS"/>
</dbReference>
<dbReference type="Pfam" id="PF00057">
    <property type="entry name" value="Ldl_recept_a"/>
    <property type="match status" value="2"/>
</dbReference>
<dbReference type="GO" id="GO:0005886">
    <property type="term" value="C:plasma membrane"/>
    <property type="evidence" value="ECO:0007669"/>
    <property type="project" value="TreeGrafter"/>
</dbReference>
<organism evidence="10 11">
    <name type="scientific">Mizuhopecten yessoensis</name>
    <name type="common">Japanese scallop</name>
    <name type="synonym">Patinopecten yessoensis</name>
    <dbReference type="NCBI Taxonomy" id="6573"/>
    <lineage>
        <taxon>Eukaryota</taxon>
        <taxon>Metazoa</taxon>
        <taxon>Spiralia</taxon>
        <taxon>Lophotrochozoa</taxon>
        <taxon>Mollusca</taxon>
        <taxon>Bivalvia</taxon>
        <taxon>Autobranchia</taxon>
        <taxon>Pteriomorphia</taxon>
        <taxon>Pectinida</taxon>
        <taxon>Pectinoidea</taxon>
        <taxon>Pectinidae</taxon>
        <taxon>Mizuhopecten</taxon>
    </lineage>
</organism>
<comment type="caution">
    <text evidence="9">Lacks conserved residue(s) required for the propagation of feature annotation.</text>
</comment>
<feature type="disulfide bond" evidence="9">
    <location>
        <begin position="256"/>
        <end position="271"/>
    </location>
</feature>
<dbReference type="GO" id="GO:0043235">
    <property type="term" value="C:receptor complex"/>
    <property type="evidence" value="ECO:0007669"/>
    <property type="project" value="TreeGrafter"/>
</dbReference>
<dbReference type="InterPro" id="IPR036055">
    <property type="entry name" value="LDL_receptor-like_sf"/>
</dbReference>
<dbReference type="InterPro" id="IPR051221">
    <property type="entry name" value="LDLR-related"/>
</dbReference>
<evidence type="ECO:0000256" key="4">
    <source>
        <dbReference type="ARBA" id="ARBA00022989"/>
    </source>
</evidence>
<keyword evidence="5" id="KW-0472">Membrane</keyword>
<dbReference type="PRINTS" id="PR00261">
    <property type="entry name" value="LDLRECEPTOR"/>
</dbReference>
<dbReference type="InterPro" id="IPR016187">
    <property type="entry name" value="CTDL_fold"/>
</dbReference>
<evidence type="ECO:0000256" key="7">
    <source>
        <dbReference type="ARBA" id="ARBA00023170"/>
    </source>
</evidence>
<feature type="disulfide bond" evidence="9">
    <location>
        <begin position="294"/>
        <end position="309"/>
    </location>
</feature>
<reference evidence="10 11" key="1">
    <citation type="journal article" date="2017" name="Nat. Ecol. Evol.">
        <title>Scallop genome provides insights into evolution of bilaterian karyotype and development.</title>
        <authorList>
            <person name="Wang S."/>
            <person name="Zhang J."/>
            <person name="Jiao W."/>
            <person name="Li J."/>
            <person name="Xun X."/>
            <person name="Sun Y."/>
            <person name="Guo X."/>
            <person name="Huan P."/>
            <person name="Dong B."/>
            <person name="Zhang L."/>
            <person name="Hu X."/>
            <person name="Sun X."/>
            <person name="Wang J."/>
            <person name="Zhao C."/>
            <person name="Wang Y."/>
            <person name="Wang D."/>
            <person name="Huang X."/>
            <person name="Wang R."/>
            <person name="Lv J."/>
            <person name="Li Y."/>
            <person name="Zhang Z."/>
            <person name="Liu B."/>
            <person name="Lu W."/>
            <person name="Hui Y."/>
            <person name="Liang J."/>
            <person name="Zhou Z."/>
            <person name="Hou R."/>
            <person name="Li X."/>
            <person name="Liu Y."/>
            <person name="Li H."/>
            <person name="Ning X."/>
            <person name="Lin Y."/>
            <person name="Zhao L."/>
            <person name="Xing Q."/>
            <person name="Dou J."/>
            <person name="Li Y."/>
            <person name="Mao J."/>
            <person name="Guo H."/>
            <person name="Dou H."/>
            <person name="Li T."/>
            <person name="Mu C."/>
            <person name="Jiang W."/>
            <person name="Fu Q."/>
            <person name="Fu X."/>
            <person name="Miao Y."/>
            <person name="Liu J."/>
            <person name="Yu Q."/>
            <person name="Li R."/>
            <person name="Liao H."/>
            <person name="Li X."/>
            <person name="Kong Y."/>
            <person name="Jiang Z."/>
            <person name="Chourrout D."/>
            <person name="Li R."/>
            <person name="Bao Z."/>
        </authorList>
    </citation>
    <scope>NUCLEOTIDE SEQUENCE [LARGE SCALE GENOMIC DNA]</scope>
    <source>
        <strain evidence="10 11">PY_sf001</strain>
    </source>
</reference>
<evidence type="ECO:0000256" key="5">
    <source>
        <dbReference type="ARBA" id="ARBA00023136"/>
    </source>
</evidence>
<sequence>MRFSWFFRHATSYFVREYGYDASMPMGFFNRFVDRYTVSETITNEYLTSVLEIRSALPGDRGWYSCKDVGKKINSTTYVEFEYDTCRGNGVYSAEFGCIEFISEEECRNNDGSLAIIHSRRKDKWIFDLAFHLDQSVTDELKLGLTLSANTMLWKDFKWKDGSSLTFVEWFGFGRSASSCKRCLEEDVPLSLGIKFHMDAPRVWQWTNNQDVVCEWPTPRNLTGVKIVPANTTYKGDKELFRCRESREYISTEFVCDTVRDCLDRSDEENCGPECSGRSFQCNCGGCISASNVCDFYKDCGDGSDEDNCCTYLPYTNSILNPVQTVTGNVIPNNAFRRMTYVMAR</sequence>
<gene>
    <name evidence="10" type="ORF">KP79_PYT16937</name>
</gene>
<dbReference type="CDD" id="cd00037">
    <property type="entry name" value="CLECT"/>
    <property type="match status" value="1"/>
</dbReference>
<comment type="caution">
    <text evidence="10">The sequence shown here is derived from an EMBL/GenBank/DDBJ whole genome shotgun (WGS) entry which is preliminary data.</text>
</comment>
<keyword evidence="4" id="KW-1133">Transmembrane helix</keyword>
<accession>A0A210QKI5</accession>
<keyword evidence="7 10" id="KW-0675">Receptor</keyword>
<dbReference type="Gene3D" id="2.40.128.620">
    <property type="match status" value="1"/>
</dbReference>
<dbReference type="PROSITE" id="PS50068">
    <property type="entry name" value="LDLRA_2"/>
    <property type="match status" value="2"/>
</dbReference>
<evidence type="ECO:0000256" key="2">
    <source>
        <dbReference type="ARBA" id="ARBA00022692"/>
    </source>
</evidence>
<feature type="disulfide bond" evidence="9">
    <location>
        <begin position="282"/>
        <end position="300"/>
    </location>
</feature>
<evidence type="ECO:0000256" key="1">
    <source>
        <dbReference type="ARBA" id="ARBA00004167"/>
    </source>
</evidence>
<protein>
    <submittedName>
        <fullName evidence="10">Low-density lipoprotein receptor</fullName>
    </submittedName>
</protein>
<evidence type="ECO:0000256" key="3">
    <source>
        <dbReference type="ARBA" id="ARBA00022737"/>
    </source>
</evidence>
<dbReference type="Proteomes" id="UP000242188">
    <property type="component" value="Unassembled WGS sequence"/>
</dbReference>
<feature type="disulfide bond" evidence="9">
    <location>
        <begin position="275"/>
        <end position="287"/>
    </location>
</feature>
<evidence type="ECO:0000256" key="9">
    <source>
        <dbReference type="PROSITE-ProRule" id="PRU00124"/>
    </source>
</evidence>
<evidence type="ECO:0000256" key="6">
    <source>
        <dbReference type="ARBA" id="ARBA00023157"/>
    </source>
</evidence>
<dbReference type="Gene3D" id="3.10.100.10">
    <property type="entry name" value="Mannose-Binding Protein A, subunit A"/>
    <property type="match status" value="1"/>
</dbReference>
<dbReference type="PROSITE" id="PS01209">
    <property type="entry name" value="LDLRA_1"/>
    <property type="match status" value="1"/>
</dbReference>
<keyword evidence="2" id="KW-0812">Transmembrane</keyword>
<keyword evidence="3" id="KW-0677">Repeat</keyword>
<dbReference type="SUPFAM" id="SSF57424">
    <property type="entry name" value="LDL receptor-like module"/>
    <property type="match status" value="2"/>
</dbReference>
<dbReference type="CDD" id="cd00112">
    <property type="entry name" value="LDLa"/>
    <property type="match status" value="2"/>
</dbReference>
<dbReference type="InterPro" id="IPR016186">
    <property type="entry name" value="C-type_lectin-like/link_sf"/>
</dbReference>
<dbReference type="EMBL" id="NEDP02003185">
    <property type="protein sequence ID" value="OWF49264.1"/>
    <property type="molecule type" value="Genomic_DNA"/>
</dbReference>
<comment type="subcellular location">
    <subcellularLocation>
        <location evidence="1">Membrane</location>
        <topology evidence="1">Single-pass membrane protein</topology>
    </subcellularLocation>
</comment>
<dbReference type="Gene3D" id="4.10.400.10">
    <property type="entry name" value="Low-density Lipoprotein Receptor"/>
    <property type="match status" value="1"/>
</dbReference>
<keyword evidence="11" id="KW-1185">Reference proteome</keyword>
<keyword evidence="10" id="KW-0449">Lipoprotein</keyword>
<dbReference type="AlphaFoldDB" id="A0A210QKI5"/>
<evidence type="ECO:0000313" key="10">
    <source>
        <dbReference type="EMBL" id="OWF49264.1"/>
    </source>
</evidence>